<evidence type="ECO:0000256" key="1">
    <source>
        <dbReference type="SAM" id="MobiDB-lite"/>
    </source>
</evidence>
<dbReference type="eggNOG" id="ENOG502S9GU">
    <property type="taxonomic scope" value="Eukaryota"/>
</dbReference>
<gene>
    <name evidence="2" type="ORF">AMTR_s00004p00025720</name>
</gene>
<feature type="compositionally biased region" description="Polar residues" evidence="1">
    <location>
        <begin position="45"/>
        <end position="60"/>
    </location>
</feature>
<dbReference type="OrthoDB" id="20835at2759"/>
<dbReference type="PANTHER" id="PTHR34066:SF1">
    <property type="entry name" value="DUF1764 FAMILY PROTEIN"/>
    <property type="match status" value="1"/>
</dbReference>
<dbReference type="PANTHER" id="PTHR34066">
    <property type="entry name" value="GROWTH FACTOR 2"/>
    <property type="match status" value="1"/>
</dbReference>
<dbReference type="Pfam" id="PF08576">
    <property type="entry name" value="DUF1764"/>
    <property type="match status" value="1"/>
</dbReference>
<dbReference type="OMA" id="NLCPFDC"/>
<dbReference type="Gramene" id="ERM93493">
    <property type="protein sequence ID" value="ERM93493"/>
    <property type="gene ID" value="AMTR_s00004p00025720"/>
</dbReference>
<evidence type="ECO:0000313" key="3">
    <source>
        <dbReference type="Proteomes" id="UP000017836"/>
    </source>
</evidence>
<name>W1NDS1_AMBTC</name>
<dbReference type="InterPro" id="IPR013885">
    <property type="entry name" value="DUF1764_euk"/>
</dbReference>
<feature type="compositionally biased region" description="Basic residues" evidence="1">
    <location>
        <begin position="70"/>
        <end position="88"/>
    </location>
</feature>
<sequence>MAKKRSSETMLQSSPSEEKPKKTKKLATEIDEIFSLSKKKPKLENSPNRGETQEPASTEKGSTDTETKRVKSKRKENVKKEKIKKKKKDISSENGWVDPPSRSRRKTADGFTVYSAEELGFGEADAGGTPLCPFDCSCCF</sequence>
<proteinExistence type="predicted"/>
<organism evidence="2 3">
    <name type="scientific">Amborella trichopoda</name>
    <dbReference type="NCBI Taxonomy" id="13333"/>
    <lineage>
        <taxon>Eukaryota</taxon>
        <taxon>Viridiplantae</taxon>
        <taxon>Streptophyta</taxon>
        <taxon>Embryophyta</taxon>
        <taxon>Tracheophyta</taxon>
        <taxon>Spermatophyta</taxon>
        <taxon>Magnoliopsida</taxon>
        <taxon>Amborellales</taxon>
        <taxon>Amborellaceae</taxon>
        <taxon>Amborella</taxon>
    </lineage>
</organism>
<dbReference type="Proteomes" id="UP000017836">
    <property type="component" value="Unassembled WGS sequence"/>
</dbReference>
<evidence type="ECO:0008006" key="4">
    <source>
        <dbReference type="Google" id="ProtNLM"/>
    </source>
</evidence>
<evidence type="ECO:0000313" key="2">
    <source>
        <dbReference type="EMBL" id="ERM93493.1"/>
    </source>
</evidence>
<feature type="region of interest" description="Disordered" evidence="1">
    <location>
        <begin position="1"/>
        <end position="109"/>
    </location>
</feature>
<keyword evidence="3" id="KW-1185">Reference proteome</keyword>
<dbReference type="AlphaFoldDB" id="W1NDS1"/>
<dbReference type="EMBL" id="KI397628">
    <property type="protein sequence ID" value="ERM93493.1"/>
    <property type="molecule type" value="Genomic_DNA"/>
</dbReference>
<protein>
    <recommendedName>
        <fullName evidence="4">DUF1764 domain-containing protein</fullName>
    </recommendedName>
</protein>
<reference evidence="3" key="1">
    <citation type="journal article" date="2013" name="Science">
        <title>The Amborella genome and the evolution of flowering plants.</title>
        <authorList>
            <consortium name="Amborella Genome Project"/>
        </authorList>
    </citation>
    <scope>NUCLEOTIDE SEQUENCE [LARGE SCALE GENOMIC DNA]</scope>
</reference>
<dbReference type="KEGG" id="atr:18421395"/>
<dbReference type="HOGENOM" id="CLU_103523_4_1_1"/>
<accession>W1NDS1</accession>